<dbReference type="GO" id="GO:0003677">
    <property type="term" value="F:DNA binding"/>
    <property type="evidence" value="ECO:0007669"/>
    <property type="project" value="UniProtKB-KW"/>
</dbReference>
<evidence type="ECO:0000256" key="6">
    <source>
        <dbReference type="ARBA" id="ARBA00023014"/>
    </source>
</evidence>
<keyword evidence="9" id="KW-1015">Disulfide bond</keyword>
<dbReference type="GO" id="GO:0046872">
    <property type="term" value="F:metal ion binding"/>
    <property type="evidence" value="ECO:0007669"/>
    <property type="project" value="UniProtKB-KW"/>
</dbReference>
<sequence length="81" mass="9050">MRGYSAETEWQSRALCAQTDPELFHPEIGRTCRNARKVCGACEVQSECLAHALAVPETDGVWGGLTYRERRRLQADQRAAA</sequence>
<name>Q6VY76_9CAUD</name>
<dbReference type="GO" id="GO:0051539">
    <property type="term" value="F:4 iron, 4 sulfur cluster binding"/>
    <property type="evidence" value="ECO:0007669"/>
    <property type="project" value="UniProtKB-KW"/>
</dbReference>
<evidence type="ECO:0000256" key="4">
    <source>
        <dbReference type="ARBA" id="ARBA00022723"/>
    </source>
</evidence>
<keyword evidence="7" id="KW-0805">Transcription regulation</keyword>
<dbReference type="InterPro" id="IPR003482">
    <property type="entry name" value="Whib"/>
</dbReference>
<evidence type="ECO:0000256" key="3">
    <source>
        <dbReference type="ARBA" id="ARBA00022485"/>
    </source>
</evidence>
<comment type="cofactor">
    <cofactor evidence="1">
        <name>[4Fe-4S] cluster</name>
        <dbReference type="ChEBI" id="CHEBI:49883"/>
    </cofactor>
</comment>
<evidence type="ECO:0000256" key="8">
    <source>
        <dbReference type="ARBA" id="ARBA00023125"/>
    </source>
</evidence>
<dbReference type="PROSITE" id="PS51674">
    <property type="entry name" value="4FE4S_WBL"/>
    <property type="match status" value="1"/>
</dbReference>
<dbReference type="OrthoDB" id="17842at10239"/>
<dbReference type="InterPro" id="IPR034768">
    <property type="entry name" value="4FE4S_WBL"/>
</dbReference>
<reference evidence="12 13" key="1">
    <citation type="journal article" date="1990" name="J. Gen. Microbiol.">
        <title>Further biological and molecular characterization of actinophage VWB.</title>
        <authorList>
            <person name="Anne J."/>
            <person name="Van Mellaert L."/>
            <person name="Decock B."/>
            <person name="Van Damme J."/>
            <person name="Van Aerschot A."/>
            <person name="Herdewijn P."/>
            <person name="Eyssen H."/>
        </authorList>
    </citation>
    <scope>NUCLEOTIDE SEQUENCE [LARGE SCALE GENOMIC DNA]</scope>
</reference>
<dbReference type="GO" id="GO:0045892">
    <property type="term" value="P:negative regulation of DNA-templated transcription"/>
    <property type="evidence" value="ECO:0007669"/>
    <property type="project" value="TreeGrafter"/>
</dbReference>
<comment type="similarity">
    <text evidence="2">Belongs to the WhiB family.</text>
</comment>
<keyword evidence="13" id="KW-1185">Reference proteome</keyword>
<keyword evidence="10" id="KW-0804">Transcription</keyword>
<evidence type="ECO:0000256" key="10">
    <source>
        <dbReference type="ARBA" id="ARBA00023163"/>
    </source>
</evidence>
<dbReference type="HAMAP" id="MF_01479">
    <property type="entry name" value="WhiB"/>
    <property type="match status" value="1"/>
</dbReference>
<dbReference type="Proteomes" id="UP000001708">
    <property type="component" value="Segment"/>
</dbReference>
<organism evidence="12 13">
    <name type="scientific">Streptomyces phage VWB</name>
    <dbReference type="NCBI Taxonomy" id="10702"/>
    <lineage>
        <taxon>Viruses</taxon>
        <taxon>Duplodnaviria</taxon>
        <taxon>Heunggongvirae</taxon>
        <taxon>Uroviricota</taxon>
        <taxon>Caudoviricetes</taxon>
        <taxon>Veewebvirus</taxon>
        <taxon>Veewebvirus vwb</taxon>
    </lineage>
</organism>
<evidence type="ECO:0000256" key="1">
    <source>
        <dbReference type="ARBA" id="ARBA00001966"/>
    </source>
</evidence>
<reference evidence="12 13" key="2">
    <citation type="journal article" date="1995" name="Arch. Virol.">
        <title>Analysis of the open reading frames of the main capsid proteins of actinophage VWB.</title>
        <authorList>
            <person name="Anne J."/>
            <person name="Fiten P."/>
            <person name="Van Mellaert L."/>
            <person name="Joris B."/>
            <person name="Opdenakker G."/>
            <person name="Eyssen H."/>
        </authorList>
    </citation>
    <scope>NUCLEOTIDE SEQUENCE [LARGE SCALE GENOMIC DNA]</scope>
</reference>
<dbReference type="KEGG" id="vg:2732832"/>
<evidence type="ECO:0000256" key="5">
    <source>
        <dbReference type="ARBA" id="ARBA00023004"/>
    </source>
</evidence>
<proteinExistence type="inferred from homology"/>
<dbReference type="PANTHER" id="PTHR38839">
    <property type="entry name" value="TRANSCRIPTIONAL REGULATOR WHID-RELATED"/>
    <property type="match status" value="1"/>
</dbReference>
<evidence type="ECO:0000313" key="12">
    <source>
        <dbReference type="EMBL" id="AAR29703.1"/>
    </source>
</evidence>
<dbReference type="GeneID" id="2732832"/>
<evidence type="ECO:0000313" key="13">
    <source>
        <dbReference type="Proteomes" id="UP000001708"/>
    </source>
</evidence>
<keyword evidence="3" id="KW-0004">4Fe-4S</keyword>
<dbReference type="GO" id="GO:0047134">
    <property type="term" value="F:protein-disulfide reductase [NAD(P)H] activity"/>
    <property type="evidence" value="ECO:0007669"/>
    <property type="project" value="TreeGrafter"/>
</dbReference>
<keyword evidence="8" id="KW-0238">DNA-binding</keyword>
<keyword evidence="6" id="KW-0411">Iron-sulfur</keyword>
<evidence type="ECO:0000256" key="2">
    <source>
        <dbReference type="ARBA" id="ARBA00006597"/>
    </source>
</evidence>
<reference evidence="12 13" key="3">
    <citation type="journal article" date="1998" name="Microbiology">
        <title>Site-specific integration of bacteriophage VWB genome into Streptomyces venezuelae and construction of a VWB-based integrative vector.</title>
        <authorList>
            <person name="Van Mellaert L."/>
            <person name="Mei L."/>
            <person name="Lammertyn E."/>
            <person name="Schacht S."/>
            <person name="Anne J."/>
        </authorList>
    </citation>
    <scope>NUCLEOTIDE SEQUENCE [LARGE SCALE GENOMIC DNA]</scope>
</reference>
<keyword evidence="5" id="KW-0408">Iron</keyword>
<evidence type="ECO:0000259" key="11">
    <source>
        <dbReference type="PROSITE" id="PS51674"/>
    </source>
</evidence>
<keyword evidence="4" id="KW-0479">Metal-binding</keyword>
<dbReference type="EMBL" id="AY320035">
    <property type="protein sequence ID" value="AAR29703.1"/>
    <property type="molecule type" value="Genomic_DNA"/>
</dbReference>
<dbReference type="PANTHER" id="PTHR38839:SF4">
    <property type="entry name" value="TRANSCRIPTIONAL REGULATOR WHIB"/>
    <property type="match status" value="1"/>
</dbReference>
<evidence type="ECO:0000256" key="7">
    <source>
        <dbReference type="ARBA" id="ARBA00023015"/>
    </source>
</evidence>
<dbReference type="Pfam" id="PF02467">
    <property type="entry name" value="Whib"/>
    <property type="match status" value="1"/>
</dbReference>
<accession>Q6VY76</accession>
<evidence type="ECO:0000256" key="9">
    <source>
        <dbReference type="ARBA" id="ARBA00023157"/>
    </source>
</evidence>
<reference evidence="12 13" key="4">
    <citation type="journal article" date="2005" name="Virology">
        <title>Complete genomic nucleotide sequence and analysis of the temperate bacteriophage VWB.</title>
        <authorList>
            <person name="Van Dessel W."/>
            <person name="Van Mellaert L."/>
            <person name="Liesegang H."/>
            <person name="Raasch C."/>
            <person name="De Keersmaeker S."/>
            <person name="Geukens N."/>
            <person name="Lammertyn E."/>
            <person name="Streit W."/>
            <person name="Anne J."/>
        </authorList>
    </citation>
    <scope>NUCLEOTIDE SEQUENCE [LARGE SCALE GENOMIC DNA]</scope>
</reference>
<protein>
    <recommendedName>
        <fullName evidence="11">4Fe-4S Wbl-type domain-containing protein</fullName>
    </recommendedName>
</protein>
<feature type="domain" description="4Fe-4S Wbl-type" evidence="11">
    <location>
        <begin position="15"/>
        <end position="72"/>
    </location>
</feature>
<dbReference type="RefSeq" id="NP_958255.1">
    <property type="nucleotide sequence ID" value="NC_005345.2"/>
</dbReference>